<organism evidence="3 4">
    <name type="scientific">Bizionia sediminis</name>
    <dbReference type="NCBI Taxonomy" id="1737064"/>
    <lineage>
        <taxon>Bacteria</taxon>
        <taxon>Pseudomonadati</taxon>
        <taxon>Bacteroidota</taxon>
        <taxon>Flavobacteriia</taxon>
        <taxon>Flavobacteriales</taxon>
        <taxon>Flavobacteriaceae</taxon>
        <taxon>Bizionia</taxon>
    </lineage>
</organism>
<evidence type="ECO:0000313" key="3">
    <source>
        <dbReference type="EMBL" id="MFD2551976.1"/>
    </source>
</evidence>
<dbReference type="EMBL" id="JBHULS010000003">
    <property type="protein sequence ID" value="MFD2551976.1"/>
    <property type="molecule type" value="Genomic_DNA"/>
</dbReference>
<keyword evidence="1" id="KW-0732">Signal</keyword>
<sequence>MMKKIIIWALVFCVFSCSTEDANNCFQNAGTTIVKQVEVPEFNRVLVNRNVALIITSAPNFSVSIETGENLMNDVSVTVVNNQLQLTDNNICNFVRDYNPVKVYVSAPNINEIRSSTQFNIRSEGVLDFENLKLISENFNEPDAFTVGDFTLQVATQRIQVVSNNLSSFYLSGTTENASVGLYSGIGRFEGRNLVAQRIQVYHRGSNDMVVNPVQELTGNLYGTGNLIAVQRPNLVQVTRHYKGRLIFE</sequence>
<name>A0ABW5KWS7_9FLAO</name>
<feature type="chain" id="PRO_5045576508" evidence="1">
    <location>
        <begin position="23"/>
        <end position="249"/>
    </location>
</feature>
<dbReference type="Gene3D" id="2.160.20.120">
    <property type="match status" value="1"/>
</dbReference>
<gene>
    <name evidence="3" type="ORF">ACFSQP_09120</name>
</gene>
<protein>
    <submittedName>
        <fullName evidence="3">Head GIN domain-containing protein</fullName>
    </submittedName>
</protein>
<accession>A0ABW5KWS7</accession>
<feature type="domain" description="Putative auto-transporter adhesin head GIN" evidence="2">
    <location>
        <begin position="41"/>
        <end position="230"/>
    </location>
</feature>
<dbReference type="InterPro" id="IPR021255">
    <property type="entry name" value="DUF2807"/>
</dbReference>
<dbReference type="RefSeq" id="WP_376893659.1">
    <property type="nucleotide sequence ID" value="NZ_JBHULS010000003.1"/>
</dbReference>
<comment type="caution">
    <text evidence="3">The sequence shown here is derived from an EMBL/GenBank/DDBJ whole genome shotgun (WGS) entry which is preliminary data.</text>
</comment>
<evidence type="ECO:0000259" key="2">
    <source>
        <dbReference type="Pfam" id="PF10988"/>
    </source>
</evidence>
<dbReference type="Proteomes" id="UP001597472">
    <property type="component" value="Unassembled WGS sequence"/>
</dbReference>
<proteinExistence type="predicted"/>
<dbReference type="Pfam" id="PF10988">
    <property type="entry name" value="DUF2807"/>
    <property type="match status" value="1"/>
</dbReference>
<feature type="signal peptide" evidence="1">
    <location>
        <begin position="1"/>
        <end position="22"/>
    </location>
</feature>
<evidence type="ECO:0000313" key="4">
    <source>
        <dbReference type="Proteomes" id="UP001597472"/>
    </source>
</evidence>
<keyword evidence="4" id="KW-1185">Reference proteome</keyword>
<evidence type="ECO:0000256" key="1">
    <source>
        <dbReference type="SAM" id="SignalP"/>
    </source>
</evidence>
<reference evidence="4" key="1">
    <citation type="journal article" date="2019" name="Int. J. Syst. Evol. Microbiol.">
        <title>The Global Catalogue of Microorganisms (GCM) 10K type strain sequencing project: providing services to taxonomists for standard genome sequencing and annotation.</title>
        <authorList>
            <consortium name="The Broad Institute Genomics Platform"/>
            <consortium name="The Broad Institute Genome Sequencing Center for Infectious Disease"/>
            <person name="Wu L."/>
            <person name="Ma J."/>
        </authorList>
    </citation>
    <scope>NUCLEOTIDE SEQUENCE [LARGE SCALE GENOMIC DNA]</scope>
    <source>
        <strain evidence="4">KCTC 42587</strain>
    </source>
</reference>